<dbReference type="GO" id="GO:0005743">
    <property type="term" value="C:mitochondrial inner membrane"/>
    <property type="evidence" value="ECO:0007669"/>
    <property type="project" value="UniProtKB-SubCell"/>
</dbReference>
<keyword evidence="11" id="KW-1185">Reference proteome</keyword>
<evidence type="ECO:0000256" key="2">
    <source>
        <dbReference type="ARBA" id="ARBA00004448"/>
    </source>
</evidence>
<dbReference type="PANTHER" id="PTHR15099">
    <property type="entry name" value="PROTEIN PM1"/>
    <property type="match status" value="1"/>
</dbReference>
<keyword evidence="8 9" id="KW-0472">Membrane</keyword>
<dbReference type="InterPro" id="IPR026120">
    <property type="entry name" value="TMEM11"/>
</dbReference>
<sequence>MSSPVFVREVYNGENALEIFEDTLERALDEQHELIVIEPAQLGKQTENWIAFGNCIQNTSILTGFGSVVAGALLPEKPLSYVTLGTISVFLTALYGVSWLTDPCVAYQVERNWGRVQCDPKYFRLFSDNGQNSSASVVLVRRKRKLSCFLHASVSICAVCVCAWNLIKLRRVA</sequence>
<evidence type="ECO:0000256" key="9">
    <source>
        <dbReference type="SAM" id="Phobius"/>
    </source>
</evidence>
<evidence type="ECO:0000256" key="6">
    <source>
        <dbReference type="ARBA" id="ARBA00022989"/>
    </source>
</evidence>
<name>A0A7R9GFW7_9CRUS</name>
<evidence type="ECO:0000256" key="7">
    <source>
        <dbReference type="ARBA" id="ARBA00023128"/>
    </source>
</evidence>
<dbReference type="GO" id="GO:0007007">
    <property type="term" value="P:inner mitochondrial membrane organization"/>
    <property type="evidence" value="ECO:0007669"/>
    <property type="project" value="TreeGrafter"/>
</dbReference>
<keyword evidence="7" id="KW-0496">Mitochondrion</keyword>
<comment type="subcellular location">
    <subcellularLocation>
        <location evidence="2">Mitochondrion inner membrane</location>
        <topology evidence="2">Multi-pass membrane protein</topology>
    </subcellularLocation>
</comment>
<evidence type="ECO:0000313" key="10">
    <source>
        <dbReference type="EMBL" id="CAD7279611.1"/>
    </source>
</evidence>
<comment type="similarity">
    <text evidence="3">Belongs to the TMEM11 family.</text>
</comment>
<evidence type="ECO:0000256" key="8">
    <source>
        <dbReference type="ARBA" id="ARBA00023136"/>
    </source>
</evidence>
<accession>A0A7R9GFW7</accession>
<dbReference type="Pfam" id="PF14972">
    <property type="entry name" value="Mito_morph_reg"/>
    <property type="match status" value="1"/>
</dbReference>
<keyword evidence="5" id="KW-0999">Mitochondrion inner membrane</keyword>
<dbReference type="PANTHER" id="PTHR15099:SF2">
    <property type="entry name" value="TRANSMEMBRANE PROTEIN 11, MITOCHONDRIAL"/>
    <property type="match status" value="1"/>
</dbReference>
<feature type="transmembrane region" description="Helical" evidence="9">
    <location>
        <begin position="148"/>
        <end position="167"/>
    </location>
</feature>
<dbReference type="AlphaFoldDB" id="A0A7R9GFW7"/>
<proteinExistence type="inferred from homology"/>
<reference evidence="10" key="1">
    <citation type="submission" date="2020-11" db="EMBL/GenBank/DDBJ databases">
        <authorList>
            <person name="Tran Van P."/>
        </authorList>
    </citation>
    <scope>NUCLEOTIDE SEQUENCE</scope>
</reference>
<dbReference type="Proteomes" id="UP000678499">
    <property type="component" value="Unassembled WGS sequence"/>
</dbReference>
<evidence type="ECO:0000256" key="1">
    <source>
        <dbReference type="ARBA" id="ARBA00002812"/>
    </source>
</evidence>
<keyword evidence="6 9" id="KW-1133">Transmembrane helix</keyword>
<evidence type="ECO:0000256" key="5">
    <source>
        <dbReference type="ARBA" id="ARBA00022792"/>
    </source>
</evidence>
<evidence type="ECO:0000256" key="3">
    <source>
        <dbReference type="ARBA" id="ARBA00006060"/>
    </source>
</evidence>
<evidence type="ECO:0000313" key="11">
    <source>
        <dbReference type="Proteomes" id="UP000678499"/>
    </source>
</evidence>
<dbReference type="EMBL" id="OA883743">
    <property type="protein sequence ID" value="CAD7279611.1"/>
    <property type="molecule type" value="Genomic_DNA"/>
</dbReference>
<protein>
    <recommendedName>
        <fullName evidence="12">Transmembrane protein 11</fullName>
    </recommendedName>
</protein>
<keyword evidence="4 9" id="KW-0812">Transmembrane</keyword>
<gene>
    <name evidence="10" type="ORF">NMOB1V02_LOCUS7280</name>
</gene>
<comment type="function">
    <text evidence="1">Plays a role in mitochondrial morphogenesis.</text>
</comment>
<dbReference type="EMBL" id="CAJPEX010001706">
    <property type="protein sequence ID" value="CAG0919763.1"/>
    <property type="molecule type" value="Genomic_DNA"/>
</dbReference>
<evidence type="ECO:0000256" key="4">
    <source>
        <dbReference type="ARBA" id="ARBA00022692"/>
    </source>
</evidence>
<dbReference type="OrthoDB" id="9970856at2759"/>
<evidence type="ECO:0008006" key="12">
    <source>
        <dbReference type="Google" id="ProtNLM"/>
    </source>
</evidence>
<organism evidence="10">
    <name type="scientific">Notodromas monacha</name>
    <dbReference type="NCBI Taxonomy" id="399045"/>
    <lineage>
        <taxon>Eukaryota</taxon>
        <taxon>Metazoa</taxon>
        <taxon>Ecdysozoa</taxon>
        <taxon>Arthropoda</taxon>
        <taxon>Crustacea</taxon>
        <taxon>Oligostraca</taxon>
        <taxon>Ostracoda</taxon>
        <taxon>Podocopa</taxon>
        <taxon>Podocopida</taxon>
        <taxon>Cypridocopina</taxon>
        <taxon>Cypridoidea</taxon>
        <taxon>Cyprididae</taxon>
        <taxon>Notodromas</taxon>
    </lineage>
</organism>